<dbReference type="Pfam" id="PF00300">
    <property type="entry name" value="His_Phos_1"/>
    <property type="match status" value="1"/>
</dbReference>
<dbReference type="GO" id="GO:0004619">
    <property type="term" value="F:phosphoglycerate mutase activity"/>
    <property type="evidence" value="ECO:0007669"/>
    <property type="project" value="UniProtKB-EC"/>
</dbReference>
<dbReference type="EMBL" id="BHGK01000005">
    <property type="protein sequence ID" value="GCA68449.1"/>
    <property type="molecule type" value="Genomic_DNA"/>
</dbReference>
<comment type="caution">
    <text evidence="8">The sequence shown here is derived from an EMBL/GenBank/DDBJ whole genome shotgun (WGS) entry which is preliminary data.</text>
</comment>
<evidence type="ECO:0000256" key="2">
    <source>
        <dbReference type="ARBA" id="ARBA00012028"/>
    </source>
</evidence>
<feature type="active site" description="Tele-phosphohistidine intermediate" evidence="5">
    <location>
        <position position="8"/>
    </location>
</feature>
<feature type="binding site" evidence="6">
    <location>
        <position position="58"/>
    </location>
    <ligand>
        <name>substrate</name>
    </ligand>
</feature>
<dbReference type="CDD" id="cd07067">
    <property type="entry name" value="HP_PGM_like"/>
    <property type="match status" value="1"/>
</dbReference>
<protein>
    <recommendedName>
        <fullName evidence="2">phosphoglycerate mutase (2,3-diphosphoglycerate-dependent)</fullName>
        <ecNumber evidence="2">5.4.2.11</ecNumber>
    </recommendedName>
</protein>
<keyword evidence="4" id="KW-0413">Isomerase</keyword>
<evidence type="ECO:0000313" key="8">
    <source>
        <dbReference type="EMBL" id="GCA68449.1"/>
    </source>
</evidence>
<accession>A0A391PF08</accession>
<dbReference type="EC" id="5.4.2.11" evidence="2"/>
<evidence type="ECO:0000256" key="4">
    <source>
        <dbReference type="ARBA" id="ARBA00023235"/>
    </source>
</evidence>
<evidence type="ECO:0000256" key="1">
    <source>
        <dbReference type="ARBA" id="ARBA00006717"/>
    </source>
</evidence>
<gene>
    <name evidence="8" type="ORF">KGMB01110_28850</name>
</gene>
<comment type="similarity">
    <text evidence="1">Belongs to the phosphoglycerate mutase family. BPG-dependent PGAM subfamily.</text>
</comment>
<dbReference type="RefSeq" id="WP_117602313.1">
    <property type="nucleotide sequence ID" value="NZ_BHGK01000005.1"/>
</dbReference>
<dbReference type="SMART" id="SM00855">
    <property type="entry name" value="PGAM"/>
    <property type="match status" value="1"/>
</dbReference>
<proteinExistence type="inferred from homology"/>
<evidence type="ECO:0000313" key="9">
    <source>
        <dbReference type="Proteomes" id="UP000265643"/>
    </source>
</evidence>
<sequence length="220" mass="25335">MRLYFIRHGETDWNDQKKLQGWHDVPLNEKGIILAEQTYENKLKEISFDLVITSPLKRTIETARLATGGADIPYIMEPRIMEINWGEWDGWTREQFRESHQAAKFNLFYTDPFQYPGAPGGETVRQVCERTKDFLQELIANPDYQEKTILISSHGCATRAILNSVYDDPADFWHGGVPANCAVNIAEVKDGKFSLLKEDQIYYDPALLIKNQYVPIETDC</sequence>
<name>A0A391PF08_9FIRM</name>
<keyword evidence="9" id="KW-1185">Reference proteome</keyword>
<evidence type="ECO:0000256" key="6">
    <source>
        <dbReference type="PIRSR" id="PIRSR613078-2"/>
    </source>
</evidence>
<dbReference type="PANTHER" id="PTHR11931">
    <property type="entry name" value="PHOSPHOGLYCERATE MUTASE"/>
    <property type="match status" value="1"/>
</dbReference>
<reference evidence="9" key="1">
    <citation type="submission" date="2018-09" db="EMBL/GenBank/DDBJ databases">
        <title>Draft Genome Sequence of Mediterraneibacter sp. KCTC 15684.</title>
        <authorList>
            <person name="Kim J.S."/>
            <person name="Han K.I."/>
            <person name="Suh M.K."/>
            <person name="Lee K.C."/>
            <person name="Eom M.K."/>
            <person name="Lee J.H."/>
            <person name="Park S.H."/>
            <person name="Kang S.W."/>
            <person name="Park J.E."/>
            <person name="Oh B.S."/>
            <person name="Yu S.Y."/>
            <person name="Choi S.H."/>
            <person name="Lee D.H."/>
            <person name="Yoon H."/>
            <person name="Kim B."/>
            <person name="Yang S.J."/>
            <person name="Lee J.S."/>
        </authorList>
    </citation>
    <scope>NUCLEOTIDE SEQUENCE [LARGE SCALE GENOMIC DNA]</scope>
    <source>
        <strain evidence="9">KCTC 15684</strain>
    </source>
</reference>
<dbReference type="GO" id="GO:0006096">
    <property type="term" value="P:glycolytic process"/>
    <property type="evidence" value="ECO:0007669"/>
    <property type="project" value="UniProtKB-KW"/>
</dbReference>
<organism evidence="8 9">
    <name type="scientific">Mediterraneibacter butyricigenes</name>
    <dbReference type="NCBI Taxonomy" id="2316025"/>
    <lineage>
        <taxon>Bacteria</taxon>
        <taxon>Bacillati</taxon>
        <taxon>Bacillota</taxon>
        <taxon>Clostridia</taxon>
        <taxon>Lachnospirales</taxon>
        <taxon>Lachnospiraceae</taxon>
        <taxon>Mediterraneibacter</taxon>
    </lineage>
</organism>
<dbReference type="Gene3D" id="3.40.50.1240">
    <property type="entry name" value="Phosphoglycerate mutase-like"/>
    <property type="match status" value="1"/>
</dbReference>
<dbReference type="InterPro" id="IPR029033">
    <property type="entry name" value="His_PPase_superfam"/>
</dbReference>
<evidence type="ECO:0000256" key="7">
    <source>
        <dbReference type="PIRSR" id="PIRSR613078-3"/>
    </source>
</evidence>
<feature type="binding site" evidence="6">
    <location>
        <begin position="7"/>
        <end position="14"/>
    </location>
    <ligand>
        <name>substrate</name>
    </ligand>
</feature>
<dbReference type="InterPro" id="IPR013078">
    <property type="entry name" value="His_Pase_superF_clade-1"/>
</dbReference>
<keyword evidence="3" id="KW-0324">Glycolysis</keyword>
<evidence type="ECO:0000256" key="3">
    <source>
        <dbReference type="ARBA" id="ARBA00023152"/>
    </source>
</evidence>
<evidence type="ECO:0000256" key="5">
    <source>
        <dbReference type="PIRSR" id="PIRSR613078-1"/>
    </source>
</evidence>
<dbReference type="SUPFAM" id="SSF53254">
    <property type="entry name" value="Phosphoglycerate mutase-like"/>
    <property type="match status" value="1"/>
</dbReference>
<dbReference type="Proteomes" id="UP000265643">
    <property type="component" value="Unassembled WGS sequence"/>
</dbReference>
<dbReference type="InterPro" id="IPR005952">
    <property type="entry name" value="Phosphogly_mut1"/>
</dbReference>
<dbReference type="AlphaFoldDB" id="A0A391PF08"/>
<feature type="active site" description="Proton donor/acceptor" evidence="5">
    <location>
        <position position="82"/>
    </location>
</feature>
<feature type="site" description="Transition state stabilizer" evidence="7">
    <location>
        <position position="154"/>
    </location>
</feature>